<gene>
    <name evidence="1" type="ORF">D9758_002006</name>
</gene>
<sequence length="102" mass="12275">MQWHVLISCSSPTRSQVKSYYRYGQGTVCGAKLQDWKFCLGLKFLEPEEQREAWIRRRAEWWARRRLGKSSEDVWEMRTEPVSNFPKPMSETDMQLLKEQFL</sequence>
<protein>
    <submittedName>
        <fullName evidence="1">Uncharacterized protein</fullName>
    </submittedName>
</protein>
<accession>A0A8H5GTA4</accession>
<name>A0A8H5GTA4_9AGAR</name>
<evidence type="ECO:0000313" key="2">
    <source>
        <dbReference type="Proteomes" id="UP000559256"/>
    </source>
</evidence>
<dbReference type="Pfam" id="PF11326">
    <property type="entry name" value="PANTS-like"/>
    <property type="match status" value="1"/>
</dbReference>
<dbReference type="PANTHER" id="PTHR28052">
    <property type="entry name" value="UPF0545 PROTEIN C22ORF39"/>
    <property type="match status" value="1"/>
</dbReference>
<dbReference type="OrthoDB" id="2017405at2759"/>
<dbReference type="AlphaFoldDB" id="A0A8H5GTA4"/>
<dbReference type="Proteomes" id="UP000559256">
    <property type="component" value="Unassembled WGS sequence"/>
</dbReference>
<dbReference type="EMBL" id="JAACJM010000010">
    <property type="protein sequence ID" value="KAF5370692.1"/>
    <property type="molecule type" value="Genomic_DNA"/>
</dbReference>
<comment type="caution">
    <text evidence="1">The sequence shown here is derived from an EMBL/GenBank/DDBJ whole genome shotgun (WGS) entry which is preliminary data.</text>
</comment>
<evidence type="ECO:0000313" key="1">
    <source>
        <dbReference type="EMBL" id="KAF5370692.1"/>
    </source>
</evidence>
<reference evidence="1 2" key="1">
    <citation type="journal article" date="2020" name="ISME J.">
        <title>Uncovering the hidden diversity of litter-decomposition mechanisms in mushroom-forming fungi.</title>
        <authorList>
            <person name="Floudas D."/>
            <person name="Bentzer J."/>
            <person name="Ahren D."/>
            <person name="Johansson T."/>
            <person name="Persson P."/>
            <person name="Tunlid A."/>
        </authorList>
    </citation>
    <scope>NUCLEOTIDE SEQUENCE [LARGE SCALE GENOMIC DNA]</scope>
    <source>
        <strain evidence="1 2">CBS 291.85</strain>
    </source>
</reference>
<dbReference type="PANTHER" id="PTHR28052:SF1">
    <property type="entry name" value="UPF0545 PROTEIN C22ORF39"/>
    <property type="match status" value="1"/>
</dbReference>
<organism evidence="1 2">
    <name type="scientific">Tetrapyrgos nigripes</name>
    <dbReference type="NCBI Taxonomy" id="182062"/>
    <lineage>
        <taxon>Eukaryota</taxon>
        <taxon>Fungi</taxon>
        <taxon>Dikarya</taxon>
        <taxon>Basidiomycota</taxon>
        <taxon>Agaricomycotina</taxon>
        <taxon>Agaricomycetes</taxon>
        <taxon>Agaricomycetidae</taxon>
        <taxon>Agaricales</taxon>
        <taxon>Marasmiineae</taxon>
        <taxon>Marasmiaceae</taxon>
        <taxon>Tetrapyrgos</taxon>
    </lineage>
</organism>
<dbReference type="InterPro" id="IPR021475">
    <property type="entry name" value="Pants/Emi1-like"/>
</dbReference>
<proteinExistence type="predicted"/>
<keyword evidence="2" id="KW-1185">Reference proteome</keyword>